<feature type="domain" description="Ionotropic glutamate receptor C-terminal" evidence="10">
    <location>
        <begin position="267"/>
        <end position="446"/>
    </location>
</feature>
<comment type="subcellular location">
    <subcellularLocation>
        <location evidence="1">Cell membrane</location>
        <topology evidence="1">Multi-pass membrane protein</topology>
    </subcellularLocation>
</comment>
<evidence type="ECO:0000256" key="3">
    <source>
        <dbReference type="ARBA" id="ARBA00022475"/>
    </source>
</evidence>
<feature type="transmembrane region" description="Helical" evidence="9">
    <location>
        <begin position="511"/>
        <end position="531"/>
    </location>
</feature>
<feature type="transmembrane region" description="Helical" evidence="9">
    <location>
        <begin position="267"/>
        <end position="290"/>
    </location>
</feature>
<dbReference type="AlphaFoldDB" id="A0A9P0G366"/>
<keyword evidence="3" id="KW-1003">Cell membrane</keyword>
<dbReference type="EMBL" id="OU963863">
    <property type="protein sequence ID" value="CAH0765553.1"/>
    <property type="molecule type" value="Genomic_DNA"/>
</dbReference>
<name>A0A9P0G366_BEMTA</name>
<dbReference type="GO" id="GO:0005886">
    <property type="term" value="C:plasma membrane"/>
    <property type="evidence" value="ECO:0007669"/>
    <property type="project" value="UniProtKB-SubCell"/>
</dbReference>
<sequence>MQKRKTGLLWKNETQQEIYNFANGDPWLYTFTIGLQNVKIPSRFLRSERFKLAIWAQGRDWLHALDIYQLQMTLESDVTLFSLELDAARIMDAFKFEESWPINMTLAGTYTRAGGFDWILNATKYERRKNMRGKMISVGVALPSFNSLDDPNLLNPYYERDKDYYGRRDYQTWQILADIHNFTTEYHVTKIFGKQSNKSHALFDGFVGLLQNSTVDMGFSLLRVKEREKVVNYIRTDINLPPYSIAFVSLHPKSFSRWRALLEPFSVRTWMCIAFILVISTIVLGVGLSFDKNHSPYLSATIFTFAAVAQQGLDLRKPRRATNRFLILLTLLFAFMIYNYFNTALLTALLSTPPTTINNLQQLIDSGIPLSIENVPNNEALFIKTFNISILMKIYNEKLQHPSGFLSVEDGLDKVRAGALAFETNKRQLYYQIEKRFTDNEKCLAKVIDAFPYRLSRALTIRKDLPYNEFISTTLLLLIERGITDYIDELWDIQPPNCMSRDYIPAGLTELLMAFCILALGFVLASIILLLEIKVQAYLHA</sequence>
<evidence type="ECO:0000259" key="10">
    <source>
        <dbReference type="Pfam" id="PF00060"/>
    </source>
</evidence>
<reference evidence="11" key="1">
    <citation type="submission" date="2021-12" db="EMBL/GenBank/DDBJ databases">
        <authorList>
            <person name="King R."/>
        </authorList>
    </citation>
    <scope>NUCLEOTIDE SEQUENCE</scope>
</reference>
<evidence type="ECO:0000256" key="1">
    <source>
        <dbReference type="ARBA" id="ARBA00004651"/>
    </source>
</evidence>
<dbReference type="SUPFAM" id="SSF53850">
    <property type="entry name" value="Periplasmic binding protein-like II"/>
    <property type="match status" value="1"/>
</dbReference>
<dbReference type="PANTHER" id="PTHR42643">
    <property type="entry name" value="IONOTROPIC RECEPTOR 20A-RELATED"/>
    <property type="match status" value="1"/>
</dbReference>
<evidence type="ECO:0000256" key="7">
    <source>
        <dbReference type="ARBA" id="ARBA00023170"/>
    </source>
</evidence>
<evidence type="ECO:0000256" key="9">
    <source>
        <dbReference type="SAM" id="Phobius"/>
    </source>
</evidence>
<evidence type="ECO:0000313" key="12">
    <source>
        <dbReference type="Proteomes" id="UP001152759"/>
    </source>
</evidence>
<evidence type="ECO:0000313" key="11">
    <source>
        <dbReference type="EMBL" id="CAH0765553.1"/>
    </source>
</evidence>
<dbReference type="Pfam" id="PF00060">
    <property type="entry name" value="Lig_chan"/>
    <property type="match status" value="1"/>
</dbReference>
<keyword evidence="5 9" id="KW-1133">Transmembrane helix</keyword>
<keyword evidence="4 9" id="KW-0812">Transmembrane</keyword>
<keyword evidence="12" id="KW-1185">Reference proteome</keyword>
<dbReference type="GO" id="GO:0050906">
    <property type="term" value="P:detection of stimulus involved in sensory perception"/>
    <property type="evidence" value="ECO:0007669"/>
    <property type="project" value="UniProtKB-ARBA"/>
</dbReference>
<dbReference type="GO" id="GO:0015276">
    <property type="term" value="F:ligand-gated monoatomic ion channel activity"/>
    <property type="evidence" value="ECO:0007669"/>
    <property type="project" value="InterPro"/>
</dbReference>
<evidence type="ECO:0000256" key="4">
    <source>
        <dbReference type="ARBA" id="ARBA00022692"/>
    </source>
</evidence>
<dbReference type="InterPro" id="IPR052192">
    <property type="entry name" value="Insect_Ionotropic_Sensory_Rcpt"/>
</dbReference>
<organism evidence="11 12">
    <name type="scientific">Bemisia tabaci</name>
    <name type="common">Sweetpotato whitefly</name>
    <name type="synonym">Aleurodes tabaci</name>
    <dbReference type="NCBI Taxonomy" id="7038"/>
    <lineage>
        <taxon>Eukaryota</taxon>
        <taxon>Metazoa</taxon>
        <taxon>Ecdysozoa</taxon>
        <taxon>Arthropoda</taxon>
        <taxon>Hexapoda</taxon>
        <taxon>Insecta</taxon>
        <taxon>Pterygota</taxon>
        <taxon>Neoptera</taxon>
        <taxon>Paraneoptera</taxon>
        <taxon>Hemiptera</taxon>
        <taxon>Sternorrhyncha</taxon>
        <taxon>Aleyrodoidea</taxon>
        <taxon>Aleyrodidae</taxon>
        <taxon>Aleyrodinae</taxon>
        <taxon>Bemisia</taxon>
    </lineage>
</organism>
<dbReference type="InterPro" id="IPR001320">
    <property type="entry name" value="Iontro_rcpt_C"/>
</dbReference>
<keyword evidence="6 9" id="KW-0472">Membrane</keyword>
<evidence type="ECO:0000256" key="6">
    <source>
        <dbReference type="ARBA" id="ARBA00023136"/>
    </source>
</evidence>
<dbReference type="Gene3D" id="1.10.287.70">
    <property type="match status" value="1"/>
</dbReference>
<evidence type="ECO:0000256" key="2">
    <source>
        <dbReference type="ARBA" id="ARBA00008685"/>
    </source>
</evidence>
<evidence type="ECO:0000256" key="8">
    <source>
        <dbReference type="ARBA" id="ARBA00023180"/>
    </source>
</evidence>
<dbReference type="Proteomes" id="UP001152759">
    <property type="component" value="Chromosome 2"/>
</dbReference>
<comment type="similarity">
    <text evidence="2">Belongs to the glutamate-gated ion channel (TC 1.A.10.1) family.</text>
</comment>
<proteinExistence type="inferred from homology"/>
<keyword evidence="7" id="KW-0675">Receptor</keyword>
<keyword evidence="8" id="KW-0325">Glycoprotein</keyword>
<feature type="transmembrane region" description="Helical" evidence="9">
    <location>
        <begin position="325"/>
        <end position="341"/>
    </location>
</feature>
<gene>
    <name evidence="11" type="ORF">BEMITA_LOCUS3754</name>
</gene>
<dbReference type="PANTHER" id="PTHR42643:SF30">
    <property type="entry name" value="IONOTROPIC RECEPTOR 40A-RELATED"/>
    <property type="match status" value="1"/>
</dbReference>
<protein>
    <recommendedName>
        <fullName evidence="10">Ionotropic glutamate receptor C-terminal domain-containing protein</fullName>
    </recommendedName>
</protein>
<accession>A0A9P0G366</accession>
<evidence type="ECO:0000256" key="5">
    <source>
        <dbReference type="ARBA" id="ARBA00022989"/>
    </source>
</evidence>